<comment type="similarity">
    <text evidence="2">Belongs to the ABC transporter superfamily.</text>
</comment>
<dbReference type="SUPFAM" id="SSF90123">
    <property type="entry name" value="ABC transporter transmembrane region"/>
    <property type="match status" value="1"/>
</dbReference>
<keyword evidence="5" id="KW-0067">ATP-binding</keyword>
<evidence type="ECO:0000256" key="1">
    <source>
        <dbReference type="ARBA" id="ARBA00004651"/>
    </source>
</evidence>
<dbReference type="PROSITE" id="PS00211">
    <property type="entry name" value="ABC_TRANSPORTER_1"/>
    <property type="match status" value="1"/>
</dbReference>
<dbReference type="Pfam" id="PF00005">
    <property type="entry name" value="ABC_tran"/>
    <property type="match status" value="1"/>
</dbReference>
<evidence type="ECO:0000256" key="9">
    <source>
        <dbReference type="SAM" id="Phobius"/>
    </source>
</evidence>
<keyword evidence="6 9" id="KW-1133">Transmembrane helix</keyword>
<dbReference type="Proteomes" id="UP001161580">
    <property type="component" value="Unassembled WGS sequence"/>
</dbReference>
<evidence type="ECO:0000259" key="11">
    <source>
        <dbReference type="PROSITE" id="PS50929"/>
    </source>
</evidence>
<dbReference type="InterPro" id="IPR003593">
    <property type="entry name" value="AAA+_ATPase"/>
</dbReference>
<evidence type="ECO:0000313" key="12">
    <source>
        <dbReference type="EMBL" id="MDI7920684.1"/>
    </source>
</evidence>
<evidence type="ECO:0000256" key="8">
    <source>
        <dbReference type="ARBA" id="ARBA00024725"/>
    </source>
</evidence>
<reference evidence="12" key="1">
    <citation type="submission" date="2022-03" db="EMBL/GenBank/DDBJ databases">
        <title>Fererhizobium litorale gen. nov., sp. nov., isolated from sandy sediments of the Sea of Japan seashore.</title>
        <authorList>
            <person name="Romanenko L."/>
            <person name="Kurilenko V."/>
            <person name="Otstavnykh N."/>
            <person name="Svetashev V."/>
            <person name="Tekutyeva L."/>
            <person name="Isaeva M."/>
            <person name="Mikhailov V."/>
        </authorList>
    </citation>
    <scope>NUCLEOTIDE SEQUENCE</scope>
    <source>
        <strain evidence="12">KMM 9576</strain>
    </source>
</reference>
<comment type="function">
    <text evidence="8">Part of an ABC transporter complex. Transmembrane domains (TMD) form a pore in the inner membrane and the ATP-binding domain (NBD) is responsible for energy generation.</text>
</comment>
<comment type="caution">
    <text evidence="12">The sequence shown here is derived from an EMBL/GenBank/DDBJ whole genome shotgun (WGS) entry which is preliminary data.</text>
</comment>
<dbReference type="EMBL" id="JALDYZ010000001">
    <property type="protein sequence ID" value="MDI7920684.1"/>
    <property type="molecule type" value="Genomic_DNA"/>
</dbReference>
<dbReference type="Pfam" id="PF00664">
    <property type="entry name" value="ABC_membrane"/>
    <property type="match status" value="1"/>
</dbReference>
<dbReference type="SMART" id="SM00382">
    <property type="entry name" value="AAA"/>
    <property type="match status" value="1"/>
</dbReference>
<dbReference type="InterPro" id="IPR027417">
    <property type="entry name" value="P-loop_NTPase"/>
</dbReference>
<evidence type="ECO:0000256" key="4">
    <source>
        <dbReference type="ARBA" id="ARBA00022741"/>
    </source>
</evidence>
<evidence type="ECO:0000256" key="3">
    <source>
        <dbReference type="ARBA" id="ARBA00022692"/>
    </source>
</evidence>
<dbReference type="InterPro" id="IPR039421">
    <property type="entry name" value="Type_1_exporter"/>
</dbReference>
<dbReference type="NCBIfam" id="TIGR02204">
    <property type="entry name" value="MsbA_rel"/>
    <property type="match status" value="1"/>
</dbReference>
<dbReference type="InterPro" id="IPR011918">
    <property type="entry name" value="ABC_MsbA_ATP-bd"/>
</dbReference>
<dbReference type="InterPro" id="IPR011527">
    <property type="entry name" value="ABC1_TM_dom"/>
</dbReference>
<feature type="transmembrane region" description="Helical" evidence="9">
    <location>
        <begin position="58"/>
        <end position="79"/>
    </location>
</feature>
<evidence type="ECO:0000256" key="7">
    <source>
        <dbReference type="ARBA" id="ARBA00023136"/>
    </source>
</evidence>
<feature type="domain" description="ABC transporter" evidence="10">
    <location>
        <begin position="336"/>
        <end position="572"/>
    </location>
</feature>
<keyword evidence="13" id="KW-1185">Reference proteome</keyword>
<evidence type="ECO:0000259" key="10">
    <source>
        <dbReference type="PROSITE" id="PS50893"/>
    </source>
</evidence>
<feature type="transmembrane region" description="Helical" evidence="9">
    <location>
        <begin position="240"/>
        <end position="260"/>
    </location>
</feature>
<evidence type="ECO:0000256" key="6">
    <source>
        <dbReference type="ARBA" id="ARBA00022989"/>
    </source>
</evidence>
<accession>A0AAE3U271</accession>
<comment type="subcellular location">
    <subcellularLocation>
        <location evidence="1">Cell membrane</location>
        <topology evidence="1">Multi-pass membrane protein</topology>
    </subcellularLocation>
</comment>
<dbReference type="InterPro" id="IPR036640">
    <property type="entry name" value="ABC1_TM_sf"/>
</dbReference>
<gene>
    <name evidence="12" type="ORF">MRS75_01145</name>
</gene>
<dbReference type="Gene3D" id="3.40.50.300">
    <property type="entry name" value="P-loop containing nucleotide triphosphate hydrolases"/>
    <property type="match status" value="1"/>
</dbReference>
<keyword evidence="7 9" id="KW-0472">Membrane</keyword>
<evidence type="ECO:0000313" key="13">
    <source>
        <dbReference type="Proteomes" id="UP001161580"/>
    </source>
</evidence>
<dbReference type="CDD" id="cd18575">
    <property type="entry name" value="ABC_6TM_bac_exporter_ABCB8_10_like"/>
    <property type="match status" value="1"/>
</dbReference>
<dbReference type="GO" id="GO:0090374">
    <property type="term" value="P:oligopeptide export from mitochondrion"/>
    <property type="evidence" value="ECO:0007669"/>
    <property type="project" value="TreeGrafter"/>
</dbReference>
<evidence type="ECO:0000256" key="2">
    <source>
        <dbReference type="ARBA" id="ARBA00005417"/>
    </source>
</evidence>
<organism evidence="12 13">
    <name type="scientific">Ferirhizobium litorale</name>
    <dbReference type="NCBI Taxonomy" id="2927786"/>
    <lineage>
        <taxon>Bacteria</taxon>
        <taxon>Pseudomonadati</taxon>
        <taxon>Pseudomonadota</taxon>
        <taxon>Alphaproteobacteria</taxon>
        <taxon>Hyphomicrobiales</taxon>
        <taxon>Rhizobiaceae</taxon>
        <taxon>Ferirhizobium</taxon>
    </lineage>
</organism>
<evidence type="ECO:0000256" key="5">
    <source>
        <dbReference type="ARBA" id="ARBA00022840"/>
    </source>
</evidence>
<dbReference type="PROSITE" id="PS50929">
    <property type="entry name" value="ABC_TM1F"/>
    <property type="match status" value="1"/>
</dbReference>
<dbReference type="GO" id="GO:0016887">
    <property type="term" value="F:ATP hydrolysis activity"/>
    <property type="evidence" value="ECO:0007669"/>
    <property type="project" value="InterPro"/>
</dbReference>
<dbReference type="PANTHER" id="PTHR43394:SF1">
    <property type="entry name" value="ATP-BINDING CASSETTE SUB-FAMILY B MEMBER 10, MITOCHONDRIAL"/>
    <property type="match status" value="1"/>
</dbReference>
<keyword evidence="4" id="KW-0547">Nucleotide-binding</keyword>
<feature type="transmembrane region" description="Helical" evidence="9">
    <location>
        <begin position="160"/>
        <end position="177"/>
    </location>
</feature>
<feature type="transmembrane region" description="Helical" evidence="9">
    <location>
        <begin position="137"/>
        <end position="154"/>
    </location>
</feature>
<dbReference type="RefSeq" id="WP_311785267.1">
    <property type="nucleotide sequence ID" value="NZ_JALDYY010000001.1"/>
</dbReference>
<dbReference type="AlphaFoldDB" id="A0AAE3U271"/>
<sequence>MRPLASLAPYVLRYRGLLAGALVSLLLAAATTLALPVAVRRMLDHGFTDTDGNFIDLYFAMLVVMAVVLAVSSAMRYYFVISIGERIVADLRRDVFAHVTRLSPAFYDANQSGEIVSRLTADATQVKSAVGATASTALRNSILCLGAIGMMIFTSPRLSSLVLAAIPLIVFPLVAFGRSVRGRSRAAQDTLAAASAFAGESIGATRTVQAFNGENAAIGRYDRAVESAYEAARSAIKSRALLTGVAISLIFGSVVGVLWYGAHSVLSGALSAGTLGQFLLYSIIAASSLGSLSEVWGDLSQAAGAAERLSELLHEPPAIEAPANPVALPVPPRGEVEFLDVEFAYPARQDKPSLNGLSFRVLPGETIAIVGPSGAGKSTVFSLILRFYDPDTGAVKIDGIDARRVDPDALRARMAIVPQDVTIFAGSIHDNIAFGAPGSSHEAVRAAAIAAQADEFIARLSEGYDTQVGERGIKLSGGQRQRIAIARAILKNAPLLLLDEATSALDAESETLVQKALDGLMKQRTTIVIAHRLATVLKADRILVLDHGRIVEEGTHQSLIQHGGLYARLARLQFDTGAEGLLGASQAR</sequence>
<proteinExistence type="inferred from homology"/>
<dbReference type="FunFam" id="3.40.50.300:FF:000218">
    <property type="entry name" value="Multidrug ABC transporter ATP-binding protein"/>
    <property type="match status" value="1"/>
</dbReference>
<dbReference type="GO" id="GO:0005524">
    <property type="term" value="F:ATP binding"/>
    <property type="evidence" value="ECO:0007669"/>
    <property type="project" value="UniProtKB-KW"/>
</dbReference>
<dbReference type="InterPro" id="IPR003439">
    <property type="entry name" value="ABC_transporter-like_ATP-bd"/>
</dbReference>
<dbReference type="GO" id="GO:0005886">
    <property type="term" value="C:plasma membrane"/>
    <property type="evidence" value="ECO:0007669"/>
    <property type="project" value="UniProtKB-SubCell"/>
</dbReference>
<protein>
    <submittedName>
        <fullName evidence="12">ABC transporter transmembrane domain-containing protein</fullName>
    </submittedName>
</protein>
<dbReference type="InterPro" id="IPR017871">
    <property type="entry name" value="ABC_transporter-like_CS"/>
</dbReference>
<dbReference type="GO" id="GO:0015421">
    <property type="term" value="F:ABC-type oligopeptide transporter activity"/>
    <property type="evidence" value="ECO:0007669"/>
    <property type="project" value="TreeGrafter"/>
</dbReference>
<dbReference type="SUPFAM" id="SSF52540">
    <property type="entry name" value="P-loop containing nucleoside triphosphate hydrolases"/>
    <property type="match status" value="1"/>
</dbReference>
<dbReference type="Gene3D" id="1.20.1560.10">
    <property type="entry name" value="ABC transporter type 1, transmembrane domain"/>
    <property type="match status" value="1"/>
</dbReference>
<name>A0AAE3U271_9HYPH</name>
<dbReference type="PROSITE" id="PS50893">
    <property type="entry name" value="ABC_TRANSPORTER_2"/>
    <property type="match status" value="1"/>
</dbReference>
<dbReference type="PANTHER" id="PTHR43394">
    <property type="entry name" value="ATP-DEPENDENT PERMEASE MDL1, MITOCHONDRIAL"/>
    <property type="match status" value="1"/>
</dbReference>
<keyword evidence="3 9" id="KW-0812">Transmembrane</keyword>
<feature type="domain" description="ABC transmembrane type-1" evidence="11">
    <location>
        <begin position="19"/>
        <end position="301"/>
    </location>
</feature>